<name>A0A484UW26_9ZZZZ</name>
<organism evidence="2">
    <name type="scientific">plant metagenome</name>
    <dbReference type="NCBI Taxonomy" id="1297885"/>
    <lineage>
        <taxon>unclassified sequences</taxon>
        <taxon>metagenomes</taxon>
        <taxon>organismal metagenomes</taxon>
    </lineage>
</organism>
<sequence length="53" mass="5572">MLTSLVGSEAIAPGLDLSGAPGSRLRRSPGAAPLRGKRTALRGWDYHWTITGP</sequence>
<protein>
    <submittedName>
        <fullName evidence="2">Uncharacterized protein</fullName>
    </submittedName>
</protein>
<accession>A0A484UW26</accession>
<evidence type="ECO:0000256" key="1">
    <source>
        <dbReference type="SAM" id="MobiDB-lite"/>
    </source>
</evidence>
<gene>
    <name evidence="2" type="ORF">RAN3_3290</name>
</gene>
<dbReference type="EMBL" id="CAADIO010000020">
    <property type="protein sequence ID" value="VFR90404.1"/>
    <property type="molecule type" value="Genomic_DNA"/>
</dbReference>
<evidence type="ECO:0000313" key="2">
    <source>
        <dbReference type="EMBL" id="VFR90404.1"/>
    </source>
</evidence>
<feature type="region of interest" description="Disordered" evidence="1">
    <location>
        <begin position="1"/>
        <end position="34"/>
    </location>
</feature>
<reference evidence="2" key="1">
    <citation type="submission" date="2019-03" db="EMBL/GenBank/DDBJ databases">
        <authorList>
            <person name="Danneels B."/>
        </authorList>
    </citation>
    <scope>NUCLEOTIDE SEQUENCE</scope>
</reference>
<proteinExistence type="predicted"/>
<dbReference type="AlphaFoldDB" id="A0A484UW26"/>